<dbReference type="Gramene" id="PRQ31099">
    <property type="protein sequence ID" value="PRQ31099"/>
    <property type="gene ID" value="RchiOBHm_Chr5g0031781"/>
</dbReference>
<organism evidence="1 2">
    <name type="scientific">Rosa chinensis</name>
    <name type="common">China rose</name>
    <dbReference type="NCBI Taxonomy" id="74649"/>
    <lineage>
        <taxon>Eukaryota</taxon>
        <taxon>Viridiplantae</taxon>
        <taxon>Streptophyta</taxon>
        <taxon>Embryophyta</taxon>
        <taxon>Tracheophyta</taxon>
        <taxon>Spermatophyta</taxon>
        <taxon>Magnoliopsida</taxon>
        <taxon>eudicotyledons</taxon>
        <taxon>Gunneridae</taxon>
        <taxon>Pentapetalae</taxon>
        <taxon>rosids</taxon>
        <taxon>fabids</taxon>
        <taxon>Rosales</taxon>
        <taxon>Rosaceae</taxon>
        <taxon>Rosoideae</taxon>
        <taxon>Rosoideae incertae sedis</taxon>
        <taxon>Rosa</taxon>
    </lineage>
</organism>
<comment type="caution">
    <text evidence="1">The sequence shown here is derived from an EMBL/GenBank/DDBJ whole genome shotgun (WGS) entry which is preliminary data.</text>
</comment>
<sequence length="61" mass="6855">MLHYMPLISSSIGFLCELSIRSYKLYSLSNSGRYEGVNDCSSILNAIIQADINHMLLKLNC</sequence>
<name>A0A2P6QA90_ROSCH</name>
<protein>
    <submittedName>
        <fullName evidence="1">Uncharacterized protein</fullName>
    </submittedName>
</protein>
<proteinExistence type="predicted"/>
<keyword evidence="2" id="KW-1185">Reference proteome</keyword>
<reference evidence="1 2" key="1">
    <citation type="journal article" date="2018" name="Nat. Genet.">
        <title>The Rosa genome provides new insights in the design of modern roses.</title>
        <authorList>
            <person name="Bendahmane M."/>
        </authorList>
    </citation>
    <scope>NUCLEOTIDE SEQUENCE [LARGE SCALE GENOMIC DNA]</scope>
    <source>
        <strain evidence="2">cv. Old Blush</strain>
    </source>
</reference>
<evidence type="ECO:0000313" key="2">
    <source>
        <dbReference type="Proteomes" id="UP000238479"/>
    </source>
</evidence>
<accession>A0A2P6QA90</accession>
<dbReference type="Proteomes" id="UP000238479">
    <property type="component" value="Chromosome 5"/>
</dbReference>
<dbReference type="EMBL" id="PDCK01000043">
    <property type="protein sequence ID" value="PRQ31099.1"/>
    <property type="molecule type" value="Genomic_DNA"/>
</dbReference>
<evidence type="ECO:0000313" key="1">
    <source>
        <dbReference type="EMBL" id="PRQ31099.1"/>
    </source>
</evidence>
<gene>
    <name evidence="1" type="ORF">RchiOBHm_Chr5g0031781</name>
</gene>
<dbReference type="AlphaFoldDB" id="A0A2P6QA90"/>